<keyword evidence="2" id="KW-0677">Repeat</keyword>
<evidence type="ECO:0000259" key="3">
    <source>
        <dbReference type="PROSITE" id="PS50004"/>
    </source>
</evidence>
<feature type="domain" description="C2" evidence="3">
    <location>
        <begin position="1"/>
        <end position="111"/>
    </location>
</feature>
<dbReference type="PANTHER" id="PTHR10857:SF106">
    <property type="entry name" value="C2 DOMAIN-CONTAINING PROTEIN"/>
    <property type="match status" value="1"/>
</dbReference>
<dbReference type="VEuPathDB" id="TriTrypDB:ADEAN_000636700"/>
<dbReference type="Gene3D" id="2.60.40.150">
    <property type="entry name" value="C2 domain"/>
    <property type="match status" value="2"/>
</dbReference>
<comment type="similarity">
    <text evidence="1">Belongs to the copine family.</text>
</comment>
<dbReference type="SMART" id="SM00327">
    <property type="entry name" value="VWA"/>
    <property type="match status" value="1"/>
</dbReference>
<protein>
    <submittedName>
        <fullName evidence="5">C2 domain/Copine, putative</fullName>
    </submittedName>
</protein>
<feature type="domain" description="C2" evidence="3">
    <location>
        <begin position="115"/>
        <end position="243"/>
    </location>
</feature>
<name>A0A7G2CIX0_9TRYP</name>
<dbReference type="AlphaFoldDB" id="A0A7G2CIX0"/>
<sequence length="508" mass="55885">MQGVTTHTPVQLFFKCTNLKDTDGFSKSDPYVSVFDVTTGKKSLVGKTEVVKNNLNPVFKTGINVKYFFEVRQVYRFEVWDKDTGSADDSLGAVEMTMGEIMSSRDSTKTANLSKRGSITVSVLQQQQGNTLGTVRLTFRGKDLKKMDTFGKSDAYLVINRLLPNGQKKLIHKTETVMKNLNPQWNATPDLDLVDLCGGDTAAACVAIDCFDWDKSSKDDPMGGFVVSVDDLMKGRGEFELRLEKKGKAKSFGFICLDRCDFVPTTSFIDHLRAGLQLNIAFSIDFTGSNGDWRQPNSLHHYDPTNPNAYIRAMLAVSNVVQEYDNDRQFPAYGFGAVTPFTQGTSHFFPLNGSAQNAFLPGMQAVIDTYARLLPQLAFSGPTNFAPTIYNVTQGARQSPNVYTILMILTDGAITDMNQTIDAIVAADDAPLSIIIIGIGNADFSSMEQLDADGKALVDGRKRASRRDLVQFVPFNQFAGRDPSMLAAAVLAEVPRQVERWGRLKSGA</sequence>
<proteinExistence type="inferred from homology"/>
<evidence type="ECO:0000259" key="4">
    <source>
        <dbReference type="PROSITE" id="PS50234"/>
    </source>
</evidence>
<accession>A0A7G2CIX0</accession>
<dbReference type="InterPro" id="IPR035892">
    <property type="entry name" value="C2_domain_sf"/>
</dbReference>
<keyword evidence="6" id="KW-1185">Reference proteome</keyword>
<dbReference type="CDD" id="cd04047">
    <property type="entry name" value="C2B_Copine"/>
    <property type="match status" value="1"/>
</dbReference>
<dbReference type="Pfam" id="PF07002">
    <property type="entry name" value="Copine"/>
    <property type="match status" value="1"/>
</dbReference>
<organism evidence="5 6">
    <name type="scientific">Angomonas deanei</name>
    <dbReference type="NCBI Taxonomy" id="59799"/>
    <lineage>
        <taxon>Eukaryota</taxon>
        <taxon>Discoba</taxon>
        <taxon>Euglenozoa</taxon>
        <taxon>Kinetoplastea</taxon>
        <taxon>Metakinetoplastina</taxon>
        <taxon>Trypanosomatida</taxon>
        <taxon>Trypanosomatidae</taxon>
        <taxon>Strigomonadinae</taxon>
        <taxon>Angomonas</taxon>
    </lineage>
</organism>
<dbReference type="Pfam" id="PF00168">
    <property type="entry name" value="C2"/>
    <property type="match status" value="2"/>
</dbReference>
<dbReference type="InterPro" id="IPR036465">
    <property type="entry name" value="vWFA_dom_sf"/>
</dbReference>
<dbReference type="EMBL" id="LR877156">
    <property type="protein sequence ID" value="CAD2218874.1"/>
    <property type="molecule type" value="Genomic_DNA"/>
</dbReference>
<dbReference type="InterPro" id="IPR010734">
    <property type="entry name" value="Copine_C"/>
</dbReference>
<dbReference type="GO" id="GO:0071277">
    <property type="term" value="P:cellular response to calcium ion"/>
    <property type="evidence" value="ECO:0007669"/>
    <property type="project" value="TreeGrafter"/>
</dbReference>
<dbReference type="InterPro" id="IPR037768">
    <property type="entry name" value="C2B_Copine"/>
</dbReference>
<dbReference type="InterPro" id="IPR000008">
    <property type="entry name" value="C2_dom"/>
</dbReference>
<dbReference type="Gene3D" id="3.40.50.410">
    <property type="entry name" value="von Willebrand factor, type A domain"/>
    <property type="match status" value="1"/>
</dbReference>
<evidence type="ECO:0000313" key="5">
    <source>
        <dbReference type="EMBL" id="CAD2218874.1"/>
    </source>
</evidence>
<dbReference type="GO" id="GO:0005886">
    <property type="term" value="C:plasma membrane"/>
    <property type="evidence" value="ECO:0007669"/>
    <property type="project" value="TreeGrafter"/>
</dbReference>
<dbReference type="PROSITE" id="PS50004">
    <property type="entry name" value="C2"/>
    <property type="match status" value="2"/>
</dbReference>
<feature type="domain" description="VWFA" evidence="4">
    <location>
        <begin position="279"/>
        <end position="494"/>
    </location>
</feature>
<dbReference type="CDD" id="cd04048">
    <property type="entry name" value="C2A_Copine"/>
    <property type="match status" value="1"/>
</dbReference>
<dbReference type="Proteomes" id="UP000515908">
    <property type="component" value="Chromosome 12"/>
</dbReference>
<dbReference type="SUPFAM" id="SSF49562">
    <property type="entry name" value="C2 domain (Calcium/lipid-binding domain, CaLB)"/>
    <property type="match status" value="2"/>
</dbReference>
<evidence type="ECO:0000256" key="2">
    <source>
        <dbReference type="ARBA" id="ARBA00022737"/>
    </source>
</evidence>
<dbReference type="GO" id="GO:0005544">
    <property type="term" value="F:calcium-dependent phospholipid binding"/>
    <property type="evidence" value="ECO:0007669"/>
    <property type="project" value="InterPro"/>
</dbReference>
<evidence type="ECO:0000313" key="6">
    <source>
        <dbReference type="Proteomes" id="UP000515908"/>
    </source>
</evidence>
<dbReference type="PROSITE" id="PS50234">
    <property type="entry name" value="VWFA"/>
    <property type="match status" value="1"/>
</dbReference>
<gene>
    <name evidence="5" type="ORF">ADEAN_000636700</name>
</gene>
<reference evidence="5 6" key="1">
    <citation type="submission" date="2020-08" db="EMBL/GenBank/DDBJ databases">
        <authorList>
            <person name="Newling K."/>
            <person name="Davey J."/>
            <person name="Forrester S."/>
        </authorList>
    </citation>
    <scope>NUCLEOTIDE SEQUENCE [LARGE SCALE GENOMIC DNA]</scope>
    <source>
        <strain evidence="6">Crithidia deanei Carvalho (ATCC PRA-265)</strain>
    </source>
</reference>
<dbReference type="SUPFAM" id="SSF53300">
    <property type="entry name" value="vWA-like"/>
    <property type="match status" value="1"/>
</dbReference>
<dbReference type="SMART" id="SM00239">
    <property type="entry name" value="C2"/>
    <property type="match status" value="2"/>
</dbReference>
<dbReference type="PANTHER" id="PTHR10857">
    <property type="entry name" value="COPINE"/>
    <property type="match status" value="1"/>
</dbReference>
<dbReference type="InterPro" id="IPR045052">
    <property type="entry name" value="Copine"/>
</dbReference>
<dbReference type="InterPro" id="IPR002035">
    <property type="entry name" value="VWF_A"/>
</dbReference>
<evidence type="ECO:0000256" key="1">
    <source>
        <dbReference type="ARBA" id="ARBA00009048"/>
    </source>
</evidence>